<feature type="transmembrane region" description="Helical" evidence="6">
    <location>
        <begin position="345"/>
        <end position="366"/>
    </location>
</feature>
<dbReference type="RefSeq" id="WP_038638423.1">
    <property type="nucleotide sequence ID" value="NZ_CP009888.1"/>
</dbReference>
<dbReference type="InterPro" id="IPR051449">
    <property type="entry name" value="ABC-2_transporter_component"/>
</dbReference>
<keyword evidence="2" id="KW-1003">Cell membrane</keyword>
<keyword evidence="9" id="KW-1185">Reference proteome</keyword>
<organism evidence="8 9">
    <name type="scientific">Pseudoalteromonas piratica</name>
    <dbReference type="NCBI Taxonomy" id="1348114"/>
    <lineage>
        <taxon>Bacteria</taxon>
        <taxon>Pseudomonadati</taxon>
        <taxon>Pseudomonadota</taxon>
        <taxon>Gammaproteobacteria</taxon>
        <taxon>Alteromonadales</taxon>
        <taxon>Pseudoalteromonadaceae</taxon>
        <taxon>Pseudoalteromonas</taxon>
    </lineage>
</organism>
<gene>
    <name evidence="8" type="ORF">OM33_02675</name>
</gene>
<keyword evidence="5 6" id="KW-0472">Membrane</keyword>
<dbReference type="KEGG" id="pseo:OM33_02675"/>
<evidence type="ECO:0000313" key="8">
    <source>
        <dbReference type="EMBL" id="AIY64178.1"/>
    </source>
</evidence>
<keyword evidence="3 6" id="KW-0812">Transmembrane</keyword>
<dbReference type="eggNOG" id="COG1668">
    <property type="taxonomic scope" value="Bacteria"/>
</dbReference>
<evidence type="ECO:0000256" key="2">
    <source>
        <dbReference type="ARBA" id="ARBA00022475"/>
    </source>
</evidence>
<dbReference type="PANTHER" id="PTHR30294:SF29">
    <property type="entry name" value="MULTIDRUG ABC TRANSPORTER PERMEASE YBHS-RELATED"/>
    <property type="match status" value="1"/>
</dbReference>
<protein>
    <submittedName>
        <fullName evidence="8">Sodium ABC transporter permease</fullName>
    </submittedName>
</protein>
<feature type="transmembrane region" description="Helical" evidence="6">
    <location>
        <begin position="223"/>
        <end position="246"/>
    </location>
</feature>
<evidence type="ECO:0000259" key="7">
    <source>
        <dbReference type="Pfam" id="PF12698"/>
    </source>
</evidence>
<dbReference type="HOGENOM" id="CLU_692185_0_0_6"/>
<dbReference type="Pfam" id="PF12698">
    <property type="entry name" value="ABC2_membrane_3"/>
    <property type="match status" value="1"/>
</dbReference>
<sequence>MNNQMMHVAKWEFMHFFKWKQEIISKLIMIAIALVVFFWQSAANFTASDYRVAVASDVNFEMTLEGYAFSQKNISQTELKKALATGEFDALLLIDESKSPVKIEFISKGKMAWQQTLQNALKQHYATKVSDQLSLSPNQMSLLTNPITLSTEYLDHTVKNEENHSSSTAIGVLVLLSVGIFMSFAQVFVSITGEKQQRVTEQLYATMSAQTWVDGKILGQVLLALKAMLSTIISVMLGVAFMQVIIEGQAFDLSFIDWALLPWVLAFALLGLYFSTAFMAAIAAAIDDPNHSGKSSFMMIPLIPMILAFMLMDSPSGWVMTFLSYFPLTAFAVMPVKMALVDVAIWQPILSLILTFALCVYMRGIAGRLFKMGMVMYGKEPSFKQMLGWAISER</sequence>
<dbReference type="AlphaFoldDB" id="A0A0A7ECG0"/>
<feature type="transmembrane region" description="Helical" evidence="6">
    <location>
        <begin position="298"/>
        <end position="325"/>
    </location>
</feature>
<keyword evidence="4 6" id="KW-1133">Transmembrane helix</keyword>
<dbReference type="EMBL" id="CP009888">
    <property type="protein sequence ID" value="AIY64178.1"/>
    <property type="molecule type" value="Genomic_DNA"/>
</dbReference>
<dbReference type="Proteomes" id="UP000030341">
    <property type="component" value="Chromosome 1"/>
</dbReference>
<evidence type="ECO:0000313" key="9">
    <source>
        <dbReference type="Proteomes" id="UP000030341"/>
    </source>
</evidence>
<accession>A0A0A7ECG0</accession>
<dbReference type="GO" id="GO:0005886">
    <property type="term" value="C:plasma membrane"/>
    <property type="evidence" value="ECO:0007669"/>
    <property type="project" value="UniProtKB-SubCell"/>
</dbReference>
<feature type="transmembrane region" description="Helical" evidence="6">
    <location>
        <begin position="169"/>
        <end position="189"/>
    </location>
</feature>
<dbReference type="PANTHER" id="PTHR30294">
    <property type="entry name" value="MEMBRANE COMPONENT OF ABC TRANSPORTER YHHJ-RELATED"/>
    <property type="match status" value="1"/>
</dbReference>
<feature type="transmembrane region" description="Helical" evidence="6">
    <location>
        <begin position="258"/>
        <end position="286"/>
    </location>
</feature>
<evidence type="ECO:0000256" key="4">
    <source>
        <dbReference type="ARBA" id="ARBA00022989"/>
    </source>
</evidence>
<dbReference type="GO" id="GO:0140359">
    <property type="term" value="F:ABC-type transporter activity"/>
    <property type="evidence" value="ECO:0007669"/>
    <property type="project" value="InterPro"/>
</dbReference>
<feature type="domain" description="ABC-2 type transporter transmembrane" evidence="7">
    <location>
        <begin position="28"/>
        <end position="360"/>
    </location>
</feature>
<evidence type="ECO:0000256" key="3">
    <source>
        <dbReference type="ARBA" id="ARBA00022692"/>
    </source>
</evidence>
<name>A0A0A7ECG0_9GAMM</name>
<dbReference type="InterPro" id="IPR013525">
    <property type="entry name" value="ABC2_TM"/>
</dbReference>
<dbReference type="STRING" id="1348114.OM33_02675"/>
<proteinExistence type="predicted"/>
<evidence type="ECO:0000256" key="1">
    <source>
        <dbReference type="ARBA" id="ARBA00004651"/>
    </source>
</evidence>
<dbReference type="OrthoDB" id="9768837at2"/>
<reference evidence="8 9" key="1">
    <citation type="submission" date="2014-11" db="EMBL/GenBank/DDBJ databases">
        <title>Complete Genome Sequence of Pseudoalteromonas sp. Strain OCN003 Isolated from Kaneohe Bay, Oahu, Hawaii.</title>
        <authorList>
            <person name="Beurmann S."/>
            <person name="Videau P."/>
            <person name="Ushijima B."/>
            <person name="Smith A.M."/>
            <person name="Aeby G.S."/>
            <person name="Callahan S.M."/>
            <person name="Belcaid M."/>
        </authorList>
    </citation>
    <scope>NUCLEOTIDE SEQUENCE [LARGE SCALE GENOMIC DNA]</scope>
    <source>
        <strain evidence="8 9">OCN003</strain>
    </source>
</reference>
<comment type="subcellular location">
    <subcellularLocation>
        <location evidence="1">Cell membrane</location>
        <topology evidence="1">Multi-pass membrane protein</topology>
    </subcellularLocation>
</comment>
<evidence type="ECO:0000256" key="6">
    <source>
        <dbReference type="SAM" id="Phobius"/>
    </source>
</evidence>
<evidence type="ECO:0000256" key="5">
    <source>
        <dbReference type="ARBA" id="ARBA00023136"/>
    </source>
</evidence>